<organism evidence="2 3">
    <name type="scientific">Kalmanozyma brasiliensis (strain GHG001)</name>
    <name type="common">Yeast</name>
    <name type="synonym">Pseudozyma brasiliensis</name>
    <dbReference type="NCBI Taxonomy" id="1365824"/>
    <lineage>
        <taxon>Eukaryota</taxon>
        <taxon>Fungi</taxon>
        <taxon>Dikarya</taxon>
        <taxon>Basidiomycota</taxon>
        <taxon>Ustilaginomycotina</taxon>
        <taxon>Ustilaginomycetes</taxon>
        <taxon>Ustilaginales</taxon>
        <taxon>Ustilaginaceae</taxon>
        <taxon>Kalmanozyma</taxon>
    </lineage>
</organism>
<dbReference type="EMBL" id="KI545854">
    <property type="protein sequence ID" value="EST09231.1"/>
    <property type="molecule type" value="Genomic_DNA"/>
</dbReference>
<accession>V5EFG3</accession>
<dbReference type="Proteomes" id="UP000019377">
    <property type="component" value="Unassembled WGS sequence"/>
</dbReference>
<reference evidence="3" key="1">
    <citation type="journal article" date="2013" name="Genome Announc.">
        <title>Draft genome sequence of Pseudozyma brasiliensis sp. nov. strain GHG001, a high producer of endo-1,4-xylanase isolated from an insect pest of sugarcane.</title>
        <authorList>
            <person name="Oliveira J.V.D.C."/>
            <person name="dos Santos R.A.C."/>
            <person name="Borges T.A."/>
            <person name="Riano-Pachon D.M."/>
            <person name="Goldman G.H."/>
        </authorList>
    </citation>
    <scope>NUCLEOTIDE SEQUENCE [LARGE SCALE GENOMIC DNA]</scope>
    <source>
        <strain evidence="3">GHG001</strain>
    </source>
</reference>
<name>V5EFG3_KALBG</name>
<evidence type="ECO:0000313" key="3">
    <source>
        <dbReference type="Proteomes" id="UP000019377"/>
    </source>
</evidence>
<evidence type="ECO:0000256" key="1">
    <source>
        <dbReference type="SAM" id="MobiDB-lite"/>
    </source>
</evidence>
<proteinExistence type="predicted"/>
<dbReference type="STRING" id="1365824.V5EFG3"/>
<feature type="region of interest" description="Disordered" evidence="1">
    <location>
        <begin position="154"/>
        <end position="196"/>
    </location>
</feature>
<dbReference type="HOGENOM" id="CLU_650735_0_0_1"/>
<dbReference type="OMA" id="DEMESIH"/>
<protein>
    <submittedName>
        <fullName evidence="2">Uncharacterized protein</fullName>
    </submittedName>
</protein>
<dbReference type="eggNOG" id="KOG2177">
    <property type="taxonomic scope" value="Eukaryota"/>
</dbReference>
<feature type="region of interest" description="Disordered" evidence="1">
    <location>
        <begin position="249"/>
        <end position="270"/>
    </location>
</feature>
<dbReference type="AlphaFoldDB" id="V5EFG3"/>
<feature type="region of interest" description="Disordered" evidence="1">
    <location>
        <begin position="300"/>
        <end position="422"/>
    </location>
</feature>
<feature type="compositionally biased region" description="Acidic residues" evidence="1">
    <location>
        <begin position="373"/>
        <end position="390"/>
    </location>
</feature>
<evidence type="ECO:0000313" key="2">
    <source>
        <dbReference type="EMBL" id="EST09231.1"/>
    </source>
</evidence>
<feature type="compositionally biased region" description="Acidic residues" evidence="1">
    <location>
        <begin position="338"/>
        <end position="347"/>
    </location>
</feature>
<keyword evidence="3" id="KW-1185">Reference proteome</keyword>
<feature type="compositionally biased region" description="Acidic residues" evidence="1">
    <location>
        <begin position="261"/>
        <end position="270"/>
    </location>
</feature>
<feature type="compositionally biased region" description="Basic and acidic residues" evidence="1">
    <location>
        <begin position="348"/>
        <end position="365"/>
    </location>
</feature>
<gene>
    <name evidence="2" type="ORF">PSEUBRA_SCAF12g01822</name>
</gene>
<feature type="compositionally biased region" description="Acidic residues" evidence="1">
    <location>
        <begin position="167"/>
        <end position="182"/>
    </location>
</feature>
<sequence length="422" mass="47201">MSWLRAATAGEATAPEGWSQAEIERYQRTRTLNRKKICPSCRTELACPPVEVYLVRDMLEKVDQGLKLSKDATDVVDSDMAESSNAILSVDDKVRERGDDLPKGAKLWEDIFHQDGPRRIIFDEMDGVPRCGNCASEIFDGACSNPSCGIEYDSDDEDLQRGHFDDMGDFDSDMDEDDDDGEGGPRRPRGNGTLRDRIAEFERRHGGSEGLHRGGNRLDLPDDFTGITYVDSSDNEHLVEDHTGEMRRLGRRHGGRHNGDDEIDIDDDDEDDLDGFIVRDDMSDADGGITDRHIDDWLDATASDEDGSMADGFARYRDDEEDDFIPGPRRGGRAEAIEISDDEDEERDSSVEFRGRGDRRGRGRGETYALTESDLDEFSSTESESGTEEETAGRRGNLNSSTDSSARRRRARIVDDDEDESD</sequence>
<dbReference type="OrthoDB" id="6105938at2759"/>